<evidence type="ECO:0000256" key="3">
    <source>
        <dbReference type="SAM" id="Coils"/>
    </source>
</evidence>
<dbReference type="PANTHER" id="PTHR31594:SF16">
    <property type="entry name" value="SI:CH211-281L24.3"/>
    <property type="match status" value="1"/>
</dbReference>
<keyword evidence="2" id="KW-0547">Nucleotide-binding</keyword>
<feature type="domain" description="Fibronectin type-III" evidence="5">
    <location>
        <begin position="605"/>
        <end position="704"/>
    </location>
</feature>
<reference evidence="6" key="1">
    <citation type="submission" date="2025-05" db="UniProtKB">
        <authorList>
            <consortium name="Ensembl"/>
        </authorList>
    </citation>
    <scope>IDENTIFICATION</scope>
</reference>
<dbReference type="Pfam" id="PF00041">
    <property type="entry name" value="fn3"/>
    <property type="match status" value="2"/>
</dbReference>
<evidence type="ECO:0000313" key="7">
    <source>
        <dbReference type="Proteomes" id="UP000694700"/>
    </source>
</evidence>
<dbReference type="Ensembl" id="ENSCCRT00015043084.1">
    <property type="protein sequence ID" value="ENSCCRP00015041670.1"/>
    <property type="gene ID" value="ENSCCRG00015017336.1"/>
</dbReference>
<dbReference type="Gene3D" id="2.60.40.10">
    <property type="entry name" value="Immunoglobulins"/>
    <property type="match status" value="2"/>
</dbReference>
<dbReference type="PROSITE" id="PS50853">
    <property type="entry name" value="FN3"/>
    <property type="match status" value="2"/>
</dbReference>
<dbReference type="SUPFAM" id="SSF49265">
    <property type="entry name" value="Fibronectin type III"/>
    <property type="match status" value="1"/>
</dbReference>
<dbReference type="InterPro" id="IPR036116">
    <property type="entry name" value="FN3_sf"/>
</dbReference>
<dbReference type="CDD" id="cd00882">
    <property type="entry name" value="Ras_like_GTPase"/>
    <property type="match status" value="1"/>
</dbReference>
<dbReference type="SUPFAM" id="SSF52540">
    <property type="entry name" value="P-loop containing nucleoside triphosphate hydrolases"/>
    <property type="match status" value="1"/>
</dbReference>
<feature type="domain" description="Fibronectin type-III" evidence="5">
    <location>
        <begin position="508"/>
        <end position="603"/>
    </location>
</feature>
<dbReference type="GO" id="GO:0005525">
    <property type="term" value="F:GTP binding"/>
    <property type="evidence" value="ECO:0007669"/>
    <property type="project" value="InterPro"/>
</dbReference>
<organism evidence="6 7">
    <name type="scientific">Cyprinus carpio</name>
    <name type="common">Common carp</name>
    <dbReference type="NCBI Taxonomy" id="7962"/>
    <lineage>
        <taxon>Eukaryota</taxon>
        <taxon>Metazoa</taxon>
        <taxon>Chordata</taxon>
        <taxon>Craniata</taxon>
        <taxon>Vertebrata</taxon>
        <taxon>Euteleostomi</taxon>
        <taxon>Actinopterygii</taxon>
        <taxon>Neopterygii</taxon>
        <taxon>Teleostei</taxon>
        <taxon>Ostariophysi</taxon>
        <taxon>Cypriniformes</taxon>
        <taxon>Cyprinidae</taxon>
        <taxon>Cyprininae</taxon>
        <taxon>Cyprinus</taxon>
    </lineage>
</organism>
<dbReference type="InterPro" id="IPR052090">
    <property type="entry name" value="Cytolytic_pore-forming_toxin"/>
</dbReference>
<name>A0A8C1UT39_CYPCA</name>
<dbReference type="Pfam" id="PF21109">
    <property type="entry name" value="Stonustoxin_helical"/>
    <property type="match status" value="1"/>
</dbReference>
<dbReference type="InterPro" id="IPR006703">
    <property type="entry name" value="G_AIG1"/>
</dbReference>
<dbReference type="InterPro" id="IPR048997">
    <property type="entry name" value="Stonustoxin-like_helical"/>
</dbReference>
<evidence type="ECO:0000259" key="5">
    <source>
        <dbReference type="PROSITE" id="PS50853"/>
    </source>
</evidence>
<dbReference type="InterPro" id="IPR013783">
    <property type="entry name" value="Ig-like_fold"/>
</dbReference>
<dbReference type="InterPro" id="IPR040581">
    <property type="entry name" value="Thioredoxin_11"/>
</dbReference>
<keyword evidence="3" id="KW-0175">Coiled coil</keyword>
<evidence type="ECO:0000256" key="1">
    <source>
        <dbReference type="ARBA" id="ARBA00008535"/>
    </source>
</evidence>
<dbReference type="Gene3D" id="3.40.50.300">
    <property type="entry name" value="P-loop containing nucleotide triphosphate hydrolases"/>
    <property type="match status" value="1"/>
</dbReference>
<feature type="coiled-coil region" evidence="3">
    <location>
        <begin position="1124"/>
        <end position="1172"/>
    </location>
</feature>
<dbReference type="Ensembl" id="ENSCCRT00015043083.1">
    <property type="protein sequence ID" value="ENSCCRP00015041669.1"/>
    <property type="gene ID" value="ENSCCRG00015017336.1"/>
</dbReference>
<dbReference type="Pfam" id="PF18078">
    <property type="entry name" value="Thioredoxin_11"/>
    <property type="match status" value="1"/>
</dbReference>
<evidence type="ECO:0000256" key="2">
    <source>
        <dbReference type="ARBA" id="ARBA00022741"/>
    </source>
</evidence>
<dbReference type="PANTHER" id="PTHR31594">
    <property type="entry name" value="AIG1-TYPE G DOMAIN-CONTAINING PROTEIN"/>
    <property type="match status" value="1"/>
</dbReference>
<dbReference type="Proteomes" id="UP000694700">
    <property type="component" value="Unplaced"/>
</dbReference>
<dbReference type="InterPro" id="IPR003961">
    <property type="entry name" value="FN3_dom"/>
</dbReference>
<evidence type="ECO:0000256" key="4">
    <source>
        <dbReference type="SAM" id="MobiDB-lite"/>
    </source>
</evidence>
<dbReference type="CDD" id="cd00063">
    <property type="entry name" value="FN3"/>
    <property type="match status" value="2"/>
</dbReference>
<evidence type="ECO:0000313" key="6">
    <source>
        <dbReference type="Ensembl" id="ENSCCRP00015041670.1"/>
    </source>
</evidence>
<dbReference type="FunFam" id="3.40.50.300:FF:002049">
    <property type="entry name" value="Si:ch73-170d6.2"/>
    <property type="match status" value="1"/>
</dbReference>
<proteinExistence type="inferred from homology"/>
<accession>A0A8C1UT39</accession>
<dbReference type="AlphaFoldDB" id="A0A8C1UT39"/>
<comment type="similarity">
    <text evidence="1">Belongs to the TRAFAC class TrmE-Era-EngA-EngB-Septin-like GTPase superfamily. AIG1/Toc34/Toc159-like paraseptin GTPase family. IAN subfamily.</text>
</comment>
<sequence>MAEATRTIEVAALGRPFSLGMLYDCRQDSLVPGMTLWDCDDLEKNTRERPQQNSDFEIVASESIEDKSSALTVEASLKASFLGGLVEVEGSAKYLNDHKASKNQARVTLKYKATTKFRELSMNHLGRGNVKHPYVFDKGLATHVVTGVLHGAQAFFVFDREVSKKENHQDIQGNLKVMIKKIPCFAIEGEGSLKMEDKDRENVDKFSCRFFGDFSIQKSPTSFQDAVEVYQSLPKLLGANGENAVPMKVWLLPLTSLDSSAAKLVRQISIRLVQESQTVLEDFSELEMRCNDALRTTTAQQFPQISKKIKSFKEMSSEFKLEFQRTLAKKLPSIRGGGEEEAGLADILKKRHSSPFNSKQLNEWMDCKEREICMLKSFTNMMKNTKIVPSQNGLHEEILSADRAVCFVFTSLGSAEPYLSALSNYLKQTPEDPQCAHTQDVEKEQWYLSNKVADSLRNKAKLFSDFAEANKENKNIKFLTVGSTNETQKGSSIYLYKEGISVSENFEPPSKPETVTVSDINHNSVTLMVSPPRFGAEDITSYCVEYCVSGEDGWKQKTASKAEEVTMSDLSPNTEYMFRCRAVTSAGFGPANEVPGSTKTLPCSPPGKPEVEPNSSEILVSWEKPAELGQDVHILSYIVEFTKTDNGVKEEDLQWDEMMAGAEKAVISELQSGTEYVVRVRCDCGVAGRSKESIPVNVCTTKREFARLTEFLKHISKRLHSESPSVYKLPLKEEDMDVDGCRRYDLGKECMRQNRTIMLLGATGSGKSTLINGMINYIVGVEWKDNFRFQLIEEDQTRSQSESQTSEVTVYKINYQEGFKVPFSLTIVDTPGFGDTRGIGRDREITEQIRRLFTSANGVSEIDAVCFVTQASLARLTATQRYVFDSVLSIFGKDVAENIQMLVTFADGKQPPVLEAISASGVPCPKNDIGLPVHFKFNNSALFADNRSSSDRVCDEGSDEDDDNFDEMFWNMGAKSMEKFFTALKRITTKSLLMTQEVLKERKHLETAVEGLQPQVKAGLAKLEEIRTTKEKIKEHESAMTSNENFEIEVDVIKPVKIQLTKKEEYITNCQKCSITCHYPCAIADDAQKHDCASMDRTGRCTVCPGKCIWNVHFNQTYSWEYVKVKEKQTLLELKDKYKKATKEKMSVQELIERQEEEIVHLQDMIVSLMDQSAQSITRLQEIALRPNPLTTPEYIDMLIEGEKSEAKEGYTARIQSLEAMKEKAKIISKVAKQDKLTKTEEELSEEKQERNEKKGVLKKLANFFGY</sequence>
<feature type="region of interest" description="Disordered" evidence="4">
    <location>
        <begin position="1234"/>
        <end position="1254"/>
    </location>
</feature>
<dbReference type="Pfam" id="PF04548">
    <property type="entry name" value="AIG1"/>
    <property type="match status" value="1"/>
</dbReference>
<protein>
    <recommendedName>
        <fullName evidence="5">Fibronectin type-III domain-containing protein</fullName>
    </recommendedName>
</protein>
<dbReference type="SMART" id="SM00060">
    <property type="entry name" value="FN3"/>
    <property type="match status" value="2"/>
</dbReference>
<dbReference type="InterPro" id="IPR027417">
    <property type="entry name" value="P-loop_NTPase"/>
</dbReference>